<dbReference type="Proteomes" id="UP000095746">
    <property type="component" value="Unassembled WGS sequence"/>
</dbReference>
<reference evidence="2 3" key="1">
    <citation type="submission" date="2015-09" db="EMBL/GenBank/DDBJ databases">
        <authorList>
            <consortium name="Pathogen Informatics"/>
        </authorList>
    </citation>
    <scope>NUCLEOTIDE SEQUENCE [LARGE SCALE GENOMIC DNA]</scope>
    <source>
        <strain evidence="2 3">2789STDY5608854</strain>
    </source>
</reference>
<dbReference type="GO" id="GO:0006629">
    <property type="term" value="P:lipid metabolic process"/>
    <property type="evidence" value="ECO:0007669"/>
    <property type="project" value="InterPro"/>
</dbReference>
<dbReference type="InterPro" id="IPR029058">
    <property type="entry name" value="AB_hydrolase_fold"/>
</dbReference>
<protein>
    <submittedName>
        <fullName evidence="2">Uncharacterized protein with an alpha/beta hydrolase fold</fullName>
    </submittedName>
</protein>
<name>A0A174RQR6_FLAPL</name>
<dbReference type="GO" id="GO:0008374">
    <property type="term" value="F:O-acyltransferase activity"/>
    <property type="evidence" value="ECO:0007669"/>
    <property type="project" value="InterPro"/>
</dbReference>
<keyword evidence="1" id="KW-0732">Signal</keyword>
<accession>A0A174RQR6</accession>
<evidence type="ECO:0000313" key="3">
    <source>
        <dbReference type="Proteomes" id="UP000095746"/>
    </source>
</evidence>
<organism evidence="2 3">
    <name type="scientific">Flavonifractor plautii</name>
    <name type="common">Fusobacterium plautii</name>
    <dbReference type="NCBI Taxonomy" id="292800"/>
    <lineage>
        <taxon>Bacteria</taxon>
        <taxon>Bacillati</taxon>
        <taxon>Bacillota</taxon>
        <taxon>Clostridia</taxon>
        <taxon>Eubacteriales</taxon>
        <taxon>Oscillospiraceae</taxon>
        <taxon>Flavonifractor</taxon>
    </lineage>
</organism>
<feature type="signal peptide" evidence="1">
    <location>
        <begin position="1"/>
        <end position="24"/>
    </location>
</feature>
<dbReference type="SUPFAM" id="SSF53474">
    <property type="entry name" value="alpha/beta-Hydrolases"/>
    <property type="match status" value="1"/>
</dbReference>
<sequence length="235" mass="25943">MKKHLSLVLAFILSMSLLLVPSMAAEDIPEEIQGSDESVVLPEEDLATVEDVQEYYSTLASAAKSSKAIIVIPGIAGTALKRLPQNQLVWIWVTNFRYLECDESGNSEYYISPTTEGILWPGISYGALNLYKPMCTSLEEEFGSEYDVVFFPYDWRMSNADTAELLSDFIDESNYSDVILVAHSMGGLVASKYIKSTTGQSKTEKMITLGTPYLGSPRSVYVMELAICLVSARIA</sequence>
<evidence type="ECO:0000313" key="2">
    <source>
        <dbReference type="EMBL" id="CUP85280.1"/>
    </source>
</evidence>
<evidence type="ECO:0000256" key="1">
    <source>
        <dbReference type="SAM" id="SignalP"/>
    </source>
</evidence>
<keyword evidence="2" id="KW-0378">Hydrolase</keyword>
<dbReference type="PANTHER" id="PTHR11440">
    <property type="entry name" value="LECITHIN-CHOLESTEROL ACYLTRANSFERASE-RELATED"/>
    <property type="match status" value="1"/>
</dbReference>
<gene>
    <name evidence="2" type="ORF">ERS852411_03674</name>
</gene>
<dbReference type="InterPro" id="IPR003386">
    <property type="entry name" value="LACT/PDAT_acylTrfase"/>
</dbReference>
<dbReference type="AlphaFoldDB" id="A0A174RQR6"/>
<dbReference type="Gene3D" id="3.40.50.1820">
    <property type="entry name" value="alpha/beta hydrolase"/>
    <property type="match status" value="1"/>
</dbReference>
<dbReference type="Pfam" id="PF02450">
    <property type="entry name" value="LCAT"/>
    <property type="match status" value="1"/>
</dbReference>
<proteinExistence type="predicted"/>
<dbReference type="GO" id="GO:0016787">
    <property type="term" value="F:hydrolase activity"/>
    <property type="evidence" value="ECO:0007669"/>
    <property type="project" value="UniProtKB-KW"/>
</dbReference>
<dbReference type="EMBL" id="CYZT01000528">
    <property type="protein sequence ID" value="CUP85280.1"/>
    <property type="molecule type" value="Genomic_DNA"/>
</dbReference>
<feature type="chain" id="PRO_5008032169" evidence="1">
    <location>
        <begin position="25"/>
        <end position="235"/>
    </location>
</feature>